<dbReference type="AlphaFoldDB" id="A0A6A3TQW1"/>
<feature type="compositionally biased region" description="Low complexity" evidence="1">
    <location>
        <begin position="40"/>
        <end position="54"/>
    </location>
</feature>
<evidence type="ECO:0000313" key="2">
    <source>
        <dbReference type="EMBL" id="KAE9138880.1"/>
    </source>
</evidence>
<name>A0A6A3TQW1_9STRA</name>
<comment type="caution">
    <text evidence="2">The sequence shown here is derived from an EMBL/GenBank/DDBJ whole genome shotgun (WGS) entry which is preliminary data.</text>
</comment>
<gene>
    <name evidence="3" type="ORF">PF004_g4741</name>
    <name evidence="2" type="ORF">PF007_g1220</name>
</gene>
<evidence type="ECO:0000313" key="5">
    <source>
        <dbReference type="Proteomes" id="UP000476176"/>
    </source>
</evidence>
<evidence type="ECO:0000313" key="3">
    <source>
        <dbReference type="EMBL" id="KAE9246580.1"/>
    </source>
</evidence>
<protein>
    <submittedName>
        <fullName evidence="2">Uncharacterized protein</fullName>
    </submittedName>
</protein>
<accession>A0A6A3TQW1</accession>
<dbReference type="Proteomes" id="UP000476176">
    <property type="component" value="Unassembled WGS sequence"/>
</dbReference>
<sequence>MYAYNPAVVSYDSMTLTVRVTVYIVLVIQTSSPPAPVMSTPPSRASPVAPSPISGRVRLESSPDARPVEVLRRLLPDDSRCGANISPSTQRSKRRLSTGDEADESVRQRRKLGTGTPRSKRRLSTGDEADEPPRHRSKITLSAAALASPLPWLRSGRKFSHPLVVEAVTMQISSLTEFELVQRDDTDAPGSVVSN</sequence>
<feature type="region of interest" description="Disordered" evidence="1">
    <location>
        <begin position="79"/>
        <end position="138"/>
    </location>
</feature>
<feature type="compositionally biased region" description="Basic residues" evidence="1">
    <location>
        <begin position="108"/>
        <end position="123"/>
    </location>
</feature>
<dbReference type="EMBL" id="QXFZ01000028">
    <property type="protein sequence ID" value="KAE9138880.1"/>
    <property type="molecule type" value="Genomic_DNA"/>
</dbReference>
<dbReference type="Proteomes" id="UP000441208">
    <property type="component" value="Unassembled WGS sequence"/>
</dbReference>
<organism evidence="2 4">
    <name type="scientific">Phytophthora fragariae</name>
    <dbReference type="NCBI Taxonomy" id="53985"/>
    <lineage>
        <taxon>Eukaryota</taxon>
        <taxon>Sar</taxon>
        <taxon>Stramenopiles</taxon>
        <taxon>Oomycota</taxon>
        <taxon>Peronosporomycetes</taxon>
        <taxon>Peronosporales</taxon>
        <taxon>Peronosporaceae</taxon>
        <taxon>Phytophthora</taxon>
    </lineage>
</organism>
<reference evidence="2 4" key="1">
    <citation type="submission" date="2018-08" db="EMBL/GenBank/DDBJ databases">
        <title>Genomic investigation of the strawberry pathogen Phytophthora fragariae indicates pathogenicity is determined by transcriptional variation in three key races.</title>
        <authorList>
            <person name="Adams T.M."/>
            <person name="Armitage A.D."/>
            <person name="Sobczyk M.K."/>
            <person name="Bates H.J."/>
            <person name="Dunwell J.M."/>
            <person name="Nellist C.F."/>
            <person name="Harrison R.J."/>
        </authorList>
    </citation>
    <scope>NUCLEOTIDE SEQUENCE [LARGE SCALE GENOMIC DNA]</scope>
    <source>
        <strain evidence="3 5">BC-23</strain>
        <strain evidence="2 4">NOV-71</strain>
    </source>
</reference>
<feature type="region of interest" description="Disordered" evidence="1">
    <location>
        <begin position="32"/>
        <end position="65"/>
    </location>
</feature>
<evidence type="ECO:0000256" key="1">
    <source>
        <dbReference type="SAM" id="MobiDB-lite"/>
    </source>
</evidence>
<dbReference type="EMBL" id="QXGC01000167">
    <property type="protein sequence ID" value="KAE9246580.1"/>
    <property type="molecule type" value="Genomic_DNA"/>
</dbReference>
<evidence type="ECO:0000313" key="4">
    <source>
        <dbReference type="Proteomes" id="UP000441208"/>
    </source>
</evidence>
<proteinExistence type="predicted"/>